<sequence>MDLDKMQQNARHAAAANIFATMSSEEKSEQLLAQIRAQTDAQIDFTARIEGIPAEHMHIYRAMIRGEDNSFLQEVASVDNLLRAGDIILCTGATFGAKVITKGQKYAYEHARSSHVALVHADYVCIDAMPGAGVTNRLISEVLTDVKPDWRVIRCKKLATEHTDAVYRACAFYLAQPYKIRLSKKPMKAAANCSELARKVFLQTGITGIGIPNDSVLSPGRFDALADNHSEWDDVTEQVRPAIELCMKYPQLMKVASRLMIEGLKLNRKRFEERREQVNEIQRMASKKLMDKDAAKELVKKIRDIENNMNHAFWDHSK</sequence>
<evidence type="ECO:0000313" key="2">
    <source>
        <dbReference type="Proteomes" id="UP001299876"/>
    </source>
</evidence>
<proteinExistence type="predicted"/>
<gene>
    <name evidence="1" type="ORF">L9059_16200</name>
</gene>
<evidence type="ECO:0000313" key="1">
    <source>
        <dbReference type="EMBL" id="MCK1791705.1"/>
    </source>
</evidence>
<dbReference type="EMBL" id="JAKNRW010000012">
    <property type="protein sequence ID" value="MCK1791705.1"/>
    <property type="molecule type" value="Genomic_DNA"/>
</dbReference>
<dbReference type="SUPFAM" id="SSF54001">
    <property type="entry name" value="Cysteine proteinases"/>
    <property type="match status" value="1"/>
</dbReference>
<dbReference type="Gene3D" id="3.90.1720.10">
    <property type="entry name" value="endopeptidase domain like (from Nostoc punctiforme)"/>
    <property type="match status" value="1"/>
</dbReference>
<comment type="caution">
    <text evidence="1">The sequence shown here is derived from an EMBL/GenBank/DDBJ whole genome shotgun (WGS) entry which is preliminary data.</text>
</comment>
<reference evidence="1 2" key="1">
    <citation type="submission" date="2022-02" db="EMBL/GenBank/DDBJ databases">
        <title>Comparative genomics of the first Antarctic Pseudomonas spp. capable of biotransforming 2,4,6-Trinitrotoluene.</title>
        <authorList>
            <person name="Cabrera M.A."/>
            <person name="Marquez S.L."/>
            <person name="Perez-Donoso J.M."/>
        </authorList>
    </citation>
    <scope>NUCLEOTIDE SEQUENCE [LARGE SCALE GENOMIC DNA]</scope>
    <source>
        <strain evidence="1 2">TNT19</strain>
    </source>
</reference>
<dbReference type="RefSeq" id="WP_247292002.1">
    <property type="nucleotide sequence ID" value="NZ_JAKNRW010000012.1"/>
</dbReference>
<dbReference type="Proteomes" id="UP001299876">
    <property type="component" value="Unassembled WGS sequence"/>
</dbReference>
<accession>A0ABT0F124</accession>
<protein>
    <submittedName>
        <fullName evidence="1">Uncharacterized protein</fullName>
    </submittedName>
</protein>
<organism evidence="1 2">
    <name type="scientific">Pseudomonas violetae</name>
    <dbReference type="NCBI Taxonomy" id="2915813"/>
    <lineage>
        <taxon>Bacteria</taxon>
        <taxon>Pseudomonadati</taxon>
        <taxon>Pseudomonadota</taxon>
        <taxon>Gammaproteobacteria</taxon>
        <taxon>Pseudomonadales</taxon>
        <taxon>Pseudomonadaceae</taxon>
        <taxon>Pseudomonas</taxon>
    </lineage>
</organism>
<keyword evidence="2" id="KW-1185">Reference proteome</keyword>
<dbReference type="InterPro" id="IPR038765">
    <property type="entry name" value="Papain-like_cys_pep_sf"/>
</dbReference>
<name>A0ABT0F124_9PSED</name>